<evidence type="ECO:0000256" key="5">
    <source>
        <dbReference type="ARBA" id="ARBA00023121"/>
    </source>
</evidence>
<dbReference type="RefSeq" id="WP_188672568.1">
    <property type="nucleotide sequence ID" value="NZ_BMKA01000002.1"/>
</dbReference>
<keyword evidence="9" id="KW-1185">Reference proteome</keyword>
<keyword evidence="4" id="KW-0809">Transit peptide</keyword>
<evidence type="ECO:0000313" key="8">
    <source>
        <dbReference type="EMBL" id="GGA14924.1"/>
    </source>
</evidence>
<reference evidence="8" key="1">
    <citation type="journal article" date="2014" name="Int. J. Syst. Evol. Microbiol.">
        <title>Complete genome sequence of Corynebacterium casei LMG S-19264T (=DSM 44701T), isolated from a smear-ripened cheese.</title>
        <authorList>
            <consortium name="US DOE Joint Genome Institute (JGI-PGF)"/>
            <person name="Walter F."/>
            <person name="Albersmeier A."/>
            <person name="Kalinowski J."/>
            <person name="Ruckert C."/>
        </authorList>
    </citation>
    <scope>NUCLEOTIDE SEQUENCE</scope>
    <source>
        <strain evidence="8">CGMCC 1.15880</strain>
    </source>
</reference>
<keyword evidence="5" id="KW-0446">Lipid-binding</keyword>
<comment type="pathway">
    <text evidence="1">Cofactor biosynthesis; ubiquinone biosynthesis.</text>
</comment>
<evidence type="ECO:0000259" key="7">
    <source>
        <dbReference type="Pfam" id="PF08511"/>
    </source>
</evidence>
<sequence>MTETQKTEADHILETRAALLEAAIPHVVFDGWSDATFDAAVAESGVDAGLAAQACPRKGLDLAVAYHRQGDRAMVAAMEAADLQSMRYSDRVAYGLRARLETADRELVHRGSTLFALPHHAAEGAGLIWETSSAIWDALGDTSRDVNWYSKRAMLSAVYSSAVLFWLGDTSEDSAETWAFIDRRISDVMKIETTKAKLRDNPLSKAFMAGPGRLLDLIKAPDTSAQSNMPGYVAPKS</sequence>
<organism evidence="8 9">
    <name type="scientific">Neptunicoccus cionae</name>
    <dbReference type="NCBI Taxonomy" id="2035344"/>
    <lineage>
        <taxon>Bacteria</taxon>
        <taxon>Pseudomonadati</taxon>
        <taxon>Pseudomonadota</taxon>
        <taxon>Alphaproteobacteria</taxon>
        <taxon>Rhodobacterales</taxon>
        <taxon>Paracoccaceae</taxon>
        <taxon>Neptunicoccus</taxon>
    </lineage>
</organism>
<evidence type="ECO:0000256" key="4">
    <source>
        <dbReference type="ARBA" id="ARBA00022946"/>
    </source>
</evidence>
<comment type="similarity">
    <text evidence="2">Belongs to the COQ9 family.</text>
</comment>
<name>A0A916VNZ6_9RHOB</name>
<dbReference type="PANTHER" id="PTHR21427">
    <property type="entry name" value="UBIQUINONE BIOSYNTHESIS PROTEIN COQ9, MITOCHONDRIAL"/>
    <property type="match status" value="1"/>
</dbReference>
<evidence type="ECO:0000256" key="1">
    <source>
        <dbReference type="ARBA" id="ARBA00004749"/>
    </source>
</evidence>
<keyword evidence="3" id="KW-0831">Ubiquinone biosynthesis</keyword>
<gene>
    <name evidence="8" type="ORF">GCM10011498_13950</name>
</gene>
<reference evidence="8" key="2">
    <citation type="submission" date="2020-09" db="EMBL/GenBank/DDBJ databases">
        <authorList>
            <person name="Sun Q."/>
            <person name="Zhou Y."/>
        </authorList>
    </citation>
    <scope>NUCLEOTIDE SEQUENCE</scope>
    <source>
        <strain evidence="8">CGMCC 1.15880</strain>
    </source>
</reference>
<dbReference type="Gene3D" id="1.10.357.10">
    <property type="entry name" value="Tetracycline Repressor, domain 2"/>
    <property type="match status" value="1"/>
</dbReference>
<evidence type="ECO:0000256" key="3">
    <source>
        <dbReference type="ARBA" id="ARBA00022688"/>
    </source>
</evidence>
<dbReference type="InterPro" id="IPR013718">
    <property type="entry name" value="COQ9_C"/>
</dbReference>
<feature type="domain" description="COQ9 C-terminal" evidence="7">
    <location>
        <begin position="123"/>
        <end position="192"/>
    </location>
</feature>
<accession>A0A916VNZ6</accession>
<protein>
    <recommendedName>
        <fullName evidence="7">COQ9 C-terminal domain-containing protein</fullName>
    </recommendedName>
</protein>
<dbReference type="NCBIfam" id="TIGR02396">
    <property type="entry name" value="diverge_rpsU"/>
    <property type="match status" value="1"/>
</dbReference>
<dbReference type="GO" id="GO:0006744">
    <property type="term" value="P:ubiquinone biosynthetic process"/>
    <property type="evidence" value="ECO:0007669"/>
    <property type="project" value="UniProtKB-KW"/>
</dbReference>
<proteinExistence type="inferred from homology"/>
<evidence type="ECO:0000313" key="9">
    <source>
        <dbReference type="Proteomes" id="UP000628017"/>
    </source>
</evidence>
<dbReference type="EMBL" id="BMKA01000002">
    <property type="protein sequence ID" value="GGA14924.1"/>
    <property type="molecule type" value="Genomic_DNA"/>
</dbReference>
<evidence type="ECO:0000256" key="2">
    <source>
        <dbReference type="ARBA" id="ARBA00010766"/>
    </source>
</evidence>
<dbReference type="GO" id="GO:0008289">
    <property type="term" value="F:lipid binding"/>
    <property type="evidence" value="ECO:0007669"/>
    <property type="project" value="UniProtKB-KW"/>
</dbReference>
<comment type="function">
    <text evidence="6">Membrane-associated protein that warps the membrane surface to access and bind aromatic isoprenes with high specificity, including ubiquinone (CoQ) isoprene intermediates and presents them directly to COQ7, therefore facilitating the COQ7-mediated hydroxylase step. Participates in the biosynthesis of coenzyme Q, also named ubiquinone, an essential lipid-soluble electron transporter for aerobic cellular respiration.</text>
</comment>
<dbReference type="InterPro" id="IPR012762">
    <property type="entry name" value="Ubiq_biosynth_COQ9"/>
</dbReference>
<dbReference type="Proteomes" id="UP000628017">
    <property type="component" value="Unassembled WGS sequence"/>
</dbReference>
<evidence type="ECO:0000256" key="6">
    <source>
        <dbReference type="ARBA" id="ARBA00058104"/>
    </source>
</evidence>
<comment type="caution">
    <text evidence="8">The sequence shown here is derived from an EMBL/GenBank/DDBJ whole genome shotgun (WGS) entry which is preliminary data.</text>
</comment>
<dbReference type="Pfam" id="PF08511">
    <property type="entry name" value="COQ9"/>
    <property type="match status" value="1"/>
</dbReference>
<dbReference type="AlphaFoldDB" id="A0A916VNZ6"/>
<dbReference type="PANTHER" id="PTHR21427:SF19">
    <property type="entry name" value="UBIQUINONE BIOSYNTHESIS PROTEIN COQ9, MITOCHONDRIAL"/>
    <property type="match status" value="1"/>
</dbReference>